<keyword evidence="5" id="KW-0342">GTP-binding</keyword>
<dbReference type="CDD" id="cd02187">
    <property type="entry name" value="beta_tubulin"/>
    <property type="match status" value="1"/>
</dbReference>
<dbReference type="GO" id="GO:0007017">
    <property type="term" value="P:microtubule-based process"/>
    <property type="evidence" value="ECO:0007669"/>
    <property type="project" value="InterPro"/>
</dbReference>
<name>A0A816WY75_9BILA</name>
<dbReference type="GO" id="GO:0005525">
    <property type="term" value="F:GTP binding"/>
    <property type="evidence" value="ECO:0007669"/>
    <property type="project" value="UniProtKB-KW"/>
</dbReference>
<evidence type="ECO:0000259" key="6">
    <source>
        <dbReference type="SMART" id="SM00864"/>
    </source>
</evidence>
<dbReference type="InterPro" id="IPR036525">
    <property type="entry name" value="Tubulin/FtsZ_GTPase_sf"/>
</dbReference>
<dbReference type="Gene3D" id="1.10.287.600">
    <property type="entry name" value="Helix hairpin bin"/>
    <property type="match status" value="1"/>
</dbReference>
<dbReference type="GO" id="GO:0003924">
    <property type="term" value="F:GTPase activity"/>
    <property type="evidence" value="ECO:0007669"/>
    <property type="project" value="InterPro"/>
</dbReference>
<evidence type="ECO:0000256" key="3">
    <source>
        <dbReference type="ARBA" id="ARBA00022701"/>
    </source>
</evidence>
<proteinExistence type="inferred from homology"/>
<dbReference type="Pfam" id="PF03953">
    <property type="entry name" value="Tubulin_C"/>
    <property type="match status" value="1"/>
</dbReference>
<organism evidence="8 9">
    <name type="scientific">Rotaria magnacalcarata</name>
    <dbReference type="NCBI Taxonomy" id="392030"/>
    <lineage>
        <taxon>Eukaryota</taxon>
        <taxon>Metazoa</taxon>
        <taxon>Spiralia</taxon>
        <taxon>Gnathifera</taxon>
        <taxon>Rotifera</taxon>
        <taxon>Eurotatoria</taxon>
        <taxon>Bdelloidea</taxon>
        <taxon>Philodinida</taxon>
        <taxon>Philodinidae</taxon>
        <taxon>Rotaria</taxon>
    </lineage>
</organism>
<dbReference type="InterPro" id="IPR002453">
    <property type="entry name" value="Beta_tubulin"/>
</dbReference>
<dbReference type="Gene3D" id="3.40.50.1440">
    <property type="entry name" value="Tubulin/FtsZ, GTPase domain"/>
    <property type="match status" value="1"/>
</dbReference>
<dbReference type="PRINTS" id="PR01161">
    <property type="entry name" value="TUBULIN"/>
</dbReference>
<accession>A0A816WY75</accession>
<comment type="cofactor">
    <cofactor evidence="1">
        <name>Mg(2+)</name>
        <dbReference type="ChEBI" id="CHEBI:18420"/>
    </cofactor>
</comment>
<evidence type="ECO:0000259" key="7">
    <source>
        <dbReference type="SMART" id="SM00865"/>
    </source>
</evidence>
<dbReference type="SMART" id="SM00864">
    <property type="entry name" value="Tubulin"/>
    <property type="match status" value="1"/>
</dbReference>
<dbReference type="PANTHER" id="PTHR11588">
    <property type="entry name" value="TUBULIN"/>
    <property type="match status" value="1"/>
</dbReference>
<dbReference type="InterPro" id="IPR037103">
    <property type="entry name" value="Tubulin/FtsZ-like_C"/>
</dbReference>
<feature type="domain" description="Tubulin/FtsZ GTPase" evidence="6">
    <location>
        <begin position="47"/>
        <end position="244"/>
    </location>
</feature>
<dbReference type="InterPro" id="IPR018316">
    <property type="entry name" value="Tubulin/FtsZ_2-layer-sand-dom"/>
</dbReference>
<dbReference type="AlphaFoldDB" id="A0A816WY75"/>
<keyword evidence="4" id="KW-0547">Nucleotide-binding</keyword>
<evidence type="ECO:0008006" key="10">
    <source>
        <dbReference type="Google" id="ProtNLM"/>
    </source>
</evidence>
<sequence>MHEIITVQVGQAGNCIGERFWKLACEEHGIDSCGSYHGESDLQLERINVYFNEIRNQRYVPRSVFVDLDQMSINKIRNSTYKNLFNPELLINGKMSASNNFAKGFFTEGAEILPELMDTIRRVAEECDLVHGFQFLHSISGGAGGGLGSLLIDNIRQEYLDRIIKTYSIFPALSMSHVVVEPYNAVLTMNHLIENTDETFCFDNITLFDILNKTLRLPQGSYTDINHILAQVMIGITACFRFPGQLNMDLRKLAVNMIPFPALHFLTTSFSPLQARHIARHTNINELILIKQMFDVNNQMLALNPQHGKYLTATGIFRGRTLSLKLLHDYISEEKNSQRFIQWIPNNCKIAHCDIPPNEFSRSVTGIANHTGIVKQFDYILQPYTKLFQRRAFIHWFIDEGLEEIELIEGENKIKDLVKDYKQYENDE</sequence>
<comment type="caution">
    <text evidence="8">The sequence shown here is derived from an EMBL/GenBank/DDBJ whole genome shotgun (WGS) entry which is preliminary data.</text>
</comment>
<evidence type="ECO:0000256" key="2">
    <source>
        <dbReference type="ARBA" id="ARBA00009636"/>
    </source>
</evidence>
<keyword evidence="3" id="KW-0493">Microtubule</keyword>
<dbReference type="InterPro" id="IPR023123">
    <property type="entry name" value="Tubulin_C"/>
</dbReference>
<dbReference type="GO" id="GO:0005874">
    <property type="term" value="C:microtubule"/>
    <property type="evidence" value="ECO:0007669"/>
    <property type="project" value="UniProtKB-KW"/>
</dbReference>
<reference evidence="8" key="1">
    <citation type="submission" date="2021-02" db="EMBL/GenBank/DDBJ databases">
        <authorList>
            <person name="Nowell W R."/>
        </authorList>
    </citation>
    <scope>NUCLEOTIDE SEQUENCE</scope>
</reference>
<dbReference type="GO" id="GO:0005200">
    <property type="term" value="F:structural constituent of cytoskeleton"/>
    <property type="evidence" value="ECO:0007669"/>
    <property type="project" value="InterPro"/>
</dbReference>
<dbReference type="SMART" id="SM00865">
    <property type="entry name" value="Tubulin_C"/>
    <property type="match status" value="1"/>
</dbReference>
<dbReference type="Pfam" id="PF00091">
    <property type="entry name" value="Tubulin"/>
    <property type="match status" value="1"/>
</dbReference>
<dbReference type="InterPro" id="IPR008280">
    <property type="entry name" value="Tub_FtsZ_C"/>
</dbReference>
<evidence type="ECO:0000256" key="5">
    <source>
        <dbReference type="ARBA" id="ARBA00023134"/>
    </source>
</evidence>
<evidence type="ECO:0000256" key="4">
    <source>
        <dbReference type="ARBA" id="ARBA00022741"/>
    </source>
</evidence>
<dbReference type="InterPro" id="IPR003008">
    <property type="entry name" value="Tubulin_FtsZ_GTPase"/>
</dbReference>
<comment type="similarity">
    <text evidence="2">Belongs to the tubulin family.</text>
</comment>
<evidence type="ECO:0000313" key="9">
    <source>
        <dbReference type="Proteomes" id="UP000663824"/>
    </source>
</evidence>
<dbReference type="Proteomes" id="UP000663824">
    <property type="component" value="Unassembled WGS sequence"/>
</dbReference>
<dbReference type="EMBL" id="CAJNRE010015701">
    <property type="protein sequence ID" value="CAF2140103.1"/>
    <property type="molecule type" value="Genomic_DNA"/>
</dbReference>
<dbReference type="PRINTS" id="PR01163">
    <property type="entry name" value="BETATUBULIN"/>
</dbReference>
<dbReference type="InterPro" id="IPR000217">
    <property type="entry name" value="Tubulin"/>
</dbReference>
<dbReference type="Gene3D" id="3.30.1330.20">
    <property type="entry name" value="Tubulin/FtsZ, C-terminal domain"/>
    <property type="match status" value="1"/>
</dbReference>
<feature type="domain" description="Tubulin/FtsZ 2-layer sandwich" evidence="7">
    <location>
        <begin position="246"/>
        <end position="382"/>
    </location>
</feature>
<protein>
    <recommendedName>
        <fullName evidence="10">Tubulin beta chain</fullName>
    </recommendedName>
</protein>
<dbReference type="SUPFAM" id="SSF52490">
    <property type="entry name" value="Tubulin nucleotide-binding domain-like"/>
    <property type="match status" value="1"/>
</dbReference>
<evidence type="ECO:0000256" key="1">
    <source>
        <dbReference type="ARBA" id="ARBA00001946"/>
    </source>
</evidence>
<dbReference type="SUPFAM" id="SSF55307">
    <property type="entry name" value="Tubulin C-terminal domain-like"/>
    <property type="match status" value="1"/>
</dbReference>
<evidence type="ECO:0000313" key="8">
    <source>
        <dbReference type="EMBL" id="CAF2140103.1"/>
    </source>
</evidence>
<gene>
    <name evidence="8" type="ORF">MBJ925_LOCUS29344</name>
</gene>